<evidence type="ECO:0008006" key="3">
    <source>
        <dbReference type="Google" id="ProtNLM"/>
    </source>
</evidence>
<accession>A0A150WQ03</accession>
<sequence>MNTQRACLETLAYCLEEQGTSYSGKHIQLLQTCVETCNLSVRLMSMDSEFHQQACELCFEVCDACAIECERFEEDEVFKTCAEACRRSAESCRGMAGMTVRVNRSEQKSRNARM</sequence>
<dbReference type="InterPro" id="IPR005560">
    <property type="entry name" value="Csp_YhjQ"/>
</dbReference>
<dbReference type="InterPro" id="IPR044543">
    <property type="entry name" value="YHJQ-like"/>
</dbReference>
<name>A0A150WQ03_BDEBC</name>
<dbReference type="PANTHER" id="PTHR37310">
    <property type="entry name" value="CYTOPLASMIC PROTEIN-RELATED"/>
    <property type="match status" value="1"/>
</dbReference>
<dbReference type="Proteomes" id="UP000075320">
    <property type="component" value="Unassembled WGS sequence"/>
</dbReference>
<evidence type="ECO:0000313" key="2">
    <source>
        <dbReference type="Proteomes" id="UP000075320"/>
    </source>
</evidence>
<dbReference type="PANTHER" id="PTHR37310:SF1">
    <property type="entry name" value="CYTOPLASMIC PROTEIN"/>
    <property type="match status" value="1"/>
</dbReference>
<organism evidence="1 2">
    <name type="scientific">Bdellovibrio bacteriovorus</name>
    <dbReference type="NCBI Taxonomy" id="959"/>
    <lineage>
        <taxon>Bacteria</taxon>
        <taxon>Pseudomonadati</taxon>
        <taxon>Bdellovibrionota</taxon>
        <taxon>Bdellovibrionia</taxon>
        <taxon>Bdellovibrionales</taxon>
        <taxon>Pseudobdellovibrionaceae</taxon>
        <taxon>Bdellovibrio</taxon>
    </lineage>
</organism>
<dbReference type="AlphaFoldDB" id="A0A150WQ03"/>
<gene>
    <name evidence="1" type="ORF">AZI86_04860</name>
</gene>
<comment type="caution">
    <text evidence="1">The sequence shown here is derived from an EMBL/GenBank/DDBJ whole genome shotgun (WGS) entry which is preliminary data.</text>
</comment>
<evidence type="ECO:0000313" key="1">
    <source>
        <dbReference type="EMBL" id="KYG66387.1"/>
    </source>
</evidence>
<proteinExistence type="predicted"/>
<dbReference type="Pfam" id="PF03860">
    <property type="entry name" value="Csp"/>
    <property type="match status" value="1"/>
</dbReference>
<keyword evidence="2" id="KW-1185">Reference proteome</keyword>
<dbReference type="CDD" id="cd08026">
    <property type="entry name" value="DUF326"/>
    <property type="match status" value="1"/>
</dbReference>
<dbReference type="Gene3D" id="1.20.1270.360">
    <property type="match status" value="1"/>
</dbReference>
<dbReference type="EMBL" id="LUKE01000001">
    <property type="protein sequence ID" value="KYG66387.1"/>
    <property type="molecule type" value="Genomic_DNA"/>
</dbReference>
<reference evidence="1 2" key="1">
    <citation type="submission" date="2016-03" db="EMBL/GenBank/DDBJ databases">
        <authorList>
            <person name="Ploux O."/>
        </authorList>
    </citation>
    <scope>NUCLEOTIDE SEQUENCE [LARGE SCALE GENOMIC DNA]</scope>
    <source>
        <strain evidence="1 2">R0</strain>
    </source>
</reference>
<protein>
    <recommendedName>
        <fullName evidence="3">Ferredoxin</fullName>
    </recommendedName>
</protein>